<reference evidence="1 2" key="1">
    <citation type="journal article" date="2023" name="J. Phycol.">
        <title>Chrysosporum ovalisporum is synonymous with the true-branching cyanobacterium Umezakia natans (Nostocales/Aphanizomenonaceae).</title>
        <authorList>
            <person name="McGregor G.B."/>
            <person name="Sendall B.C."/>
            <person name="Niiyama Y."/>
            <person name="Tuji A."/>
            <person name="Willis A."/>
        </authorList>
    </citation>
    <scope>NUCLEOTIDE SEQUENCE [LARGE SCALE GENOMIC DNA]</scope>
    <source>
        <strain evidence="1 2">ANA360D</strain>
    </source>
</reference>
<sequence length="40" mass="4350">MSEIKPVILLPTGAGKTPPQQLVAVRFDFLKARVSLLESV</sequence>
<dbReference type="EMBL" id="JANQDH010000071">
    <property type="protein sequence ID" value="MDH6060876.1"/>
    <property type="molecule type" value="Genomic_DNA"/>
</dbReference>
<dbReference type="RefSeq" id="WP_280654865.1">
    <property type="nucleotide sequence ID" value="NZ_JANQDH010000071.1"/>
</dbReference>
<comment type="caution">
    <text evidence="1">The sequence shown here is derived from an EMBL/GenBank/DDBJ whole genome shotgun (WGS) entry which is preliminary data.</text>
</comment>
<dbReference type="Proteomes" id="UP001159387">
    <property type="component" value="Unassembled WGS sequence"/>
</dbReference>
<organism evidence="1 2">
    <name type="scientific">Chrysosporum bergii ANA360D</name>
    <dbReference type="NCBI Taxonomy" id="617107"/>
    <lineage>
        <taxon>Bacteria</taxon>
        <taxon>Bacillati</taxon>
        <taxon>Cyanobacteriota</taxon>
        <taxon>Cyanophyceae</taxon>
        <taxon>Nostocales</taxon>
        <taxon>Nodulariaceae</taxon>
        <taxon>Chrysosporum</taxon>
    </lineage>
</organism>
<dbReference type="AlphaFoldDB" id="A0AA43GSV6"/>
<evidence type="ECO:0000313" key="1">
    <source>
        <dbReference type="EMBL" id="MDH6060876.1"/>
    </source>
</evidence>
<keyword evidence="2" id="KW-1185">Reference proteome</keyword>
<evidence type="ECO:0000313" key="2">
    <source>
        <dbReference type="Proteomes" id="UP001159387"/>
    </source>
</evidence>
<accession>A0AA43GSV6</accession>
<gene>
    <name evidence="1" type="ORF">NWP17_10560</name>
</gene>
<proteinExistence type="predicted"/>
<protein>
    <submittedName>
        <fullName evidence="1">Uncharacterized protein</fullName>
    </submittedName>
</protein>
<name>A0AA43GSV6_9CYAN</name>